<accession>A0ACA9PV27</accession>
<feature type="non-terminal residue" evidence="1">
    <location>
        <position position="1"/>
    </location>
</feature>
<proteinExistence type="predicted"/>
<protein>
    <submittedName>
        <fullName evidence="1">17576_t:CDS:1</fullName>
    </submittedName>
</protein>
<evidence type="ECO:0000313" key="1">
    <source>
        <dbReference type="EMBL" id="CAG8720986.1"/>
    </source>
</evidence>
<dbReference type="Proteomes" id="UP000789920">
    <property type="component" value="Unassembled WGS sequence"/>
</dbReference>
<evidence type="ECO:0000313" key="2">
    <source>
        <dbReference type="Proteomes" id="UP000789920"/>
    </source>
</evidence>
<gene>
    <name evidence="1" type="ORF">RPERSI_LOCUS11294</name>
</gene>
<sequence>LRHYLQTFKAAIKNDSVLLPLFGITQHPKTSEYMIVSGYAEGGSLKNNLQYVRKLSWKKRLEILQDITAGLAGIHQSDLLHKNLHSGNVLFFKSLNEKCDDNYSLIGDLGLPQPLEIYHDIPQCYSSLMKRCWSMDPFNRPSATTLCNILNDWCYFYDDNIKDIEDKNIQLPIMQFQHADKIIRAQSKHSSTSSNFYAPYYTNFNNFSSYKSSTYDNKKDQSRYYY</sequence>
<name>A0ACA9PV27_9GLOM</name>
<keyword evidence="2" id="KW-1185">Reference proteome</keyword>
<comment type="caution">
    <text evidence="1">The sequence shown here is derived from an EMBL/GenBank/DDBJ whole genome shotgun (WGS) entry which is preliminary data.</text>
</comment>
<organism evidence="1 2">
    <name type="scientific">Racocetra persica</name>
    <dbReference type="NCBI Taxonomy" id="160502"/>
    <lineage>
        <taxon>Eukaryota</taxon>
        <taxon>Fungi</taxon>
        <taxon>Fungi incertae sedis</taxon>
        <taxon>Mucoromycota</taxon>
        <taxon>Glomeromycotina</taxon>
        <taxon>Glomeromycetes</taxon>
        <taxon>Diversisporales</taxon>
        <taxon>Gigasporaceae</taxon>
        <taxon>Racocetra</taxon>
    </lineage>
</organism>
<reference evidence="1" key="1">
    <citation type="submission" date="2021-06" db="EMBL/GenBank/DDBJ databases">
        <authorList>
            <person name="Kallberg Y."/>
            <person name="Tangrot J."/>
            <person name="Rosling A."/>
        </authorList>
    </citation>
    <scope>NUCLEOTIDE SEQUENCE</scope>
    <source>
        <strain evidence="1">MA461A</strain>
    </source>
</reference>
<dbReference type="EMBL" id="CAJVQC010023138">
    <property type="protein sequence ID" value="CAG8720986.1"/>
    <property type="molecule type" value="Genomic_DNA"/>
</dbReference>